<dbReference type="AlphaFoldDB" id="A0A2J7PZZ8"/>
<feature type="domain" description="Chitin-binding type-2" evidence="6">
    <location>
        <begin position="109"/>
        <end position="169"/>
    </location>
</feature>
<organism evidence="7 8">
    <name type="scientific">Cryptotermes secundus</name>
    <dbReference type="NCBI Taxonomy" id="105785"/>
    <lineage>
        <taxon>Eukaryota</taxon>
        <taxon>Metazoa</taxon>
        <taxon>Ecdysozoa</taxon>
        <taxon>Arthropoda</taxon>
        <taxon>Hexapoda</taxon>
        <taxon>Insecta</taxon>
        <taxon>Pterygota</taxon>
        <taxon>Neoptera</taxon>
        <taxon>Polyneoptera</taxon>
        <taxon>Dictyoptera</taxon>
        <taxon>Blattodea</taxon>
        <taxon>Blattoidea</taxon>
        <taxon>Termitoidae</taxon>
        <taxon>Kalotermitidae</taxon>
        <taxon>Cryptotermitinae</taxon>
        <taxon>Cryptotermes</taxon>
    </lineage>
</organism>
<keyword evidence="1" id="KW-0147">Chitin-binding</keyword>
<evidence type="ECO:0000256" key="1">
    <source>
        <dbReference type="ARBA" id="ARBA00022669"/>
    </source>
</evidence>
<dbReference type="SMART" id="SM00494">
    <property type="entry name" value="ChtBD2"/>
    <property type="match status" value="3"/>
</dbReference>
<dbReference type="EMBL" id="NEVH01020330">
    <property type="protein sequence ID" value="PNF21898.1"/>
    <property type="molecule type" value="Genomic_DNA"/>
</dbReference>
<comment type="caution">
    <text evidence="7">The sequence shown here is derived from an EMBL/GenBank/DDBJ whole genome shotgun (WGS) entry which is preliminary data.</text>
</comment>
<evidence type="ECO:0000256" key="2">
    <source>
        <dbReference type="ARBA" id="ARBA00022729"/>
    </source>
</evidence>
<feature type="domain" description="Chitin-binding type-2" evidence="6">
    <location>
        <begin position="242"/>
        <end position="310"/>
    </location>
</feature>
<dbReference type="Gene3D" id="2.170.140.10">
    <property type="entry name" value="Chitin binding domain"/>
    <property type="match status" value="3"/>
</dbReference>
<dbReference type="GO" id="GO:0005576">
    <property type="term" value="C:extracellular region"/>
    <property type="evidence" value="ECO:0007669"/>
    <property type="project" value="InterPro"/>
</dbReference>
<reference evidence="7 8" key="1">
    <citation type="submission" date="2017-12" db="EMBL/GenBank/DDBJ databases">
        <title>Hemimetabolous genomes reveal molecular basis of termite eusociality.</title>
        <authorList>
            <person name="Harrison M.C."/>
            <person name="Jongepier E."/>
            <person name="Robertson H.M."/>
            <person name="Arning N."/>
            <person name="Bitard-Feildel T."/>
            <person name="Chao H."/>
            <person name="Childers C.P."/>
            <person name="Dinh H."/>
            <person name="Doddapaneni H."/>
            <person name="Dugan S."/>
            <person name="Gowin J."/>
            <person name="Greiner C."/>
            <person name="Han Y."/>
            <person name="Hu H."/>
            <person name="Hughes D.S.T."/>
            <person name="Huylmans A.-K."/>
            <person name="Kemena C."/>
            <person name="Kremer L.P.M."/>
            <person name="Lee S.L."/>
            <person name="Lopez-Ezquerra A."/>
            <person name="Mallet L."/>
            <person name="Monroy-Kuhn J.M."/>
            <person name="Moser A."/>
            <person name="Murali S.C."/>
            <person name="Muzny D.M."/>
            <person name="Otani S."/>
            <person name="Piulachs M.-D."/>
            <person name="Poelchau M."/>
            <person name="Qu J."/>
            <person name="Schaub F."/>
            <person name="Wada-Katsumata A."/>
            <person name="Worley K.C."/>
            <person name="Xie Q."/>
            <person name="Ylla G."/>
            <person name="Poulsen M."/>
            <person name="Gibbs R.A."/>
            <person name="Schal C."/>
            <person name="Richards S."/>
            <person name="Belles X."/>
            <person name="Korb J."/>
            <person name="Bornberg-Bauer E."/>
        </authorList>
    </citation>
    <scope>NUCLEOTIDE SEQUENCE [LARGE SCALE GENOMIC DNA]</scope>
    <source>
        <tissue evidence="7">Whole body</tissue>
    </source>
</reference>
<evidence type="ECO:0000256" key="3">
    <source>
        <dbReference type="ARBA" id="ARBA00022737"/>
    </source>
</evidence>
<keyword evidence="2" id="KW-0732">Signal</keyword>
<dbReference type="InParanoid" id="A0A2J7PZZ8"/>
<protein>
    <recommendedName>
        <fullName evidence="6">Chitin-binding type-2 domain-containing protein</fullName>
    </recommendedName>
</protein>
<keyword evidence="3" id="KW-0677">Repeat</keyword>
<dbReference type="PANTHER" id="PTHR23301">
    <property type="entry name" value="CHITIN BINDING PERITROPHIN-A"/>
    <property type="match status" value="1"/>
</dbReference>
<evidence type="ECO:0000256" key="5">
    <source>
        <dbReference type="ARBA" id="ARBA00023180"/>
    </source>
</evidence>
<dbReference type="InterPro" id="IPR002557">
    <property type="entry name" value="Chitin-bd_dom"/>
</dbReference>
<keyword evidence="5" id="KW-0325">Glycoprotein</keyword>
<keyword evidence="4" id="KW-1015">Disulfide bond</keyword>
<dbReference type="Proteomes" id="UP000235965">
    <property type="component" value="Unassembled WGS sequence"/>
</dbReference>
<evidence type="ECO:0000313" key="8">
    <source>
        <dbReference type="Proteomes" id="UP000235965"/>
    </source>
</evidence>
<dbReference type="SUPFAM" id="SSF57625">
    <property type="entry name" value="Invertebrate chitin-binding proteins"/>
    <property type="match status" value="3"/>
</dbReference>
<proteinExistence type="predicted"/>
<evidence type="ECO:0000313" key="7">
    <source>
        <dbReference type="EMBL" id="PNF21898.1"/>
    </source>
</evidence>
<dbReference type="Pfam" id="PF01607">
    <property type="entry name" value="CBM_14"/>
    <property type="match status" value="3"/>
</dbReference>
<dbReference type="InterPro" id="IPR036508">
    <property type="entry name" value="Chitin-bd_dom_sf"/>
</dbReference>
<dbReference type="PROSITE" id="PS50940">
    <property type="entry name" value="CHIT_BIND_II"/>
    <property type="match status" value="3"/>
</dbReference>
<name>A0A2J7PZZ8_9NEOP</name>
<evidence type="ECO:0000256" key="4">
    <source>
        <dbReference type="ARBA" id="ARBA00023157"/>
    </source>
</evidence>
<gene>
    <name evidence="7" type="ORF">B7P43_G04398</name>
</gene>
<dbReference type="GO" id="GO:0008061">
    <property type="term" value="F:chitin binding"/>
    <property type="evidence" value="ECO:0007669"/>
    <property type="project" value="UniProtKB-KW"/>
</dbReference>
<evidence type="ECO:0000259" key="6">
    <source>
        <dbReference type="PROSITE" id="PS50940"/>
    </source>
</evidence>
<dbReference type="PANTHER" id="PTHR23301:SF107">
    <property type="entry name" value="LD20793P"/>
    <property type="match status" value="1"/>
</dbReference>
<dbReference type="STRING" id="105785.A0A2J7PZZ8"/>
<dbReference type="FunCoup" id="A0A2J7PZZ8">
    <property type="interactions" value="6"/>
</dbReference>
<sequence length="364" mass="40996">MIKSRRMRWAGHVARMGEARNAYRILVGKSEGRRPLGRPRRRWTDNIKMDIRETGWDEFRFASPEHHNKQACREFKIRVSNLSPKIQGVKCKQVRKSWGRAKAGVLLHVPACPEQHGVQTYPHPDLCDHFFKCTNGTVSLEQCGNGLLYDGKGSVHEHCNYNWAVDCGTRKADLTPISTPGCLYQFGIYPESAQCSNNYIKCAHGIPQLTPCEPGLAYDDKSHSCNWPDLLLDFCSPEAIVGFKCPDKVPAHSISAKFLPFPRFPVPGDCGRLITCVNGHPRLISCEAGKVLDESTLTCEDHELVPKCGRDSIVGIATGYGLDDRRVRVRVLVVSRIFFSPRPDRFWGPPNFRSNGYRGLFSRV</sequence>
<accession>A0A2J7PZZ8</accession>
<feature type="domain" description="Chitin-binding type-2" evidence="6">
    <location>
        <begin position="179"/>
        <end position="237"/>
    </location>
</feature>
<dbReference type="OrthoDB" id="6358068at2759"/>
<dbReference type="InterPro" id="IPR051940">
    <property type="entry name" value="Chitin_bind-dev_reg"/>
</dbReference>
<keyword evidence="8" id="KW-1185">Reference proteome</keyword>